<dbReference type="Gene3D" id="3.30.310.50">
    <property type="entry name" value="Alpha-D-phosphohexomutase, C-terminal domain"/>
    <property type="match status" value="1"/>
</dbReference>
<keyword evidence="4 7" id="KW-0479">Metal-binding</keyword>
<evidence type="ECO:0000256" key="7">
    <source>
        <dbReference type="RuleBase" id="RU004326"/>
    </source>
</evidence>
<dbReference type="Pfam" id="PF02879">
    <property type="entry name" value="PGM_PMM_II"/>
    <property type="match status" value="1"/>
</dbReference>
<evidence type="ECO:0000256" key="1">
    <source>
        <dbReference type="ARBA" id="ARBA00001946"/>
    </source>
</evidence>
<dbReference type="InterPro" id="IPR005844">
    <property type="entry name" value="A-D-PHexomutase_a/b/a-I"/>
</dbReference>
<dbReference type="PANTHER" id="PTHR45745:SF1">
    <property type="entry name" value="PHOSPHOGLUCOMUTASE 2B-RELATED"/>
    <property type="match status" value="1"/>
</dbReference>
<evidence type="ECO:0000259" key="9">
    <source>
        <dbReference type="Pfam" id="PF02878"/>
    </source>
</evidence>
<feature type="domain" description="Alpha-D-phosphohexomutase C-terminal" evidence="8">
    <location>
        <begin position="408"/>
        <end position="461"/>
    </location>
</feature>
<dbReference type="InterPro" id="IPR005841">
    <property type="entry name" value="Alpha-D-phosphohexomutase_SF"/>
</dbReference>
<protein>
    <submittedName>
        <fullName evidence="12">Phosphoglucomutase/phosphomannomutase family protein</fullName>
    </submittedName>
</protein>
<evidence type="ECO:0000259" key="11">
    <source>
        <dbReference type="Pfam" id="PF02880"/>
    </source>
</evidence>
<dbReference type="InterPro" id="IPR016055">
    <property type="entry name" value="A-D-PHexomutase_a/b/a-I/II/III"/>
</dbReference>
<accession>A0ABW1DET6</accession>
<evidence type="ECO:0000259" key="10">
    <source>
        <dbReference type="Pfam" id="PF02879"/>
    </source>
</evidence>
<evidence type="ECO:0000256" key="2">
    <source>
        <dbReference type="ARBA" id="ARBA00010231"/>
    </source>
</evidence>
<dbReference type="Pfam" id="PF00408">
    <property type="entry name" value="PGM_PMM_IV"/>
    <property type="match status" value="1"/>
</dbReference>
<comment type="caution">
    <text evidence="12">The sequence shown here is derived from an EMBL/GenBank/DDBJ whole genome shotgun (WGS) entry which is preliminary data.</text>
</comment>
<evidence type="ECO:0000256" key="3">
    <source>
        <dbReference type="ARBA" id="ARBA00022553"/>
    </source>
</evidence>
<dbReference type="InterPro" id="IPR005846">
    <property type="entry name" value="A-D-PHexomutase_a/b/a-III"/>
</dbReference>
<dbReference type="RefSeq" id="WP_380046238.1">
    <property type="nucleotide sequence ID" value="NZ_JBHSOH010000004.1"/>
</dbReference>
<dbReference type="Pfam" id="PF02880">
    <property type="entry name" value="PGM_PMM_III"/>
    <property type="match status" value="1"/>
</dbReference>
<dbReference type="EMBL" id="JBHSOH010000004">
    <property type="protein sequence ID" value="MFC5847253.1"/>
    <property type="molecule type" value="Genomic_DNA"/>
</dbReference>
<organism evidence="12 13">
    <name type="scientific">Deinococcus petrolearius</name>
    <dbReference type="NCBI Taxonomy" id="1751295"/>
    <lineage>
        <taxon>Bacteria</taxon>
        <taxon>Thermotogati</taxon>
        <taxon>Deinococcota</taxon>
        <taxon>Deinococci</taxon>
        <taxon>Deinococcales</taxon>
        <taxon>Deinococcaceae</taxon>
        <taxon>Deinococcus</taxon>
    </lineage>
</organism>
<feature type="domain" description="Alpha-D-phosphohexomutase alpha/beta/alpha" evidence="11">
    <location>
        <begin position="259"/>
        <end position="371"/>
    </location>
</feature>
<dbReference type="Gene3D" id="3.40.120.10">
    <property type="entry name" value="Alpha-D-Glucose-1,6-Bisphosphate, subunit A, domain 3"/>
    <property type="match status" value="3"/>
</dbReference>
<dbReference type="Pfam" id="PF02878">
    <property type="entry name" value="PGM_PMM_I"/>
    <property type="match status" value="1"/>
</dbReference>
<keyword evidence="6" id="KW-0413">Isomerase</keyword>
<keyword evidence="3" id="KW-0597">Phosphoprotein</keyword>
<evidence type="ECO:0000313" key="12">
    <source>
        <dbReference type="EMBL" id="MFC5847253.1"/>
    </source>
</evidence>
<dbReference type="SUPFAM" id="SSF53738">
    <property type="entry name" value="Phosphoglucomutase, first 3 domains"/>
    <property type="match status" value="2"/>
</dbReference>
<comment type="similarity">
    <text evidence="2 7">Belongs to the phosphohexose mutase family.</text>
</comment>
<name>A0ABW1DET6_9DEIO</name>
<dbReference type="PANTHER" id="PTHR45745">
    <property type="entry name" value="PHOSPHOMANNOMUTASE 45A"/>
    <property type="match status" value="1"/>
</dbReference>
<dbReference type="InterPro" id="IPR005845">
    <property type="entry name" value="A-D-PHexomutase_a/b/a-II"/>
</dbReference>
<dbReference type="InterPro" id="IPR036900">
    <property type="entry name" value="A-D-PHexomutase_C_sf"/>
</dbReference>
<proteinExistence type="inferred from homology"/>
<feature type="domain" description="Alpha-D-phosphohexomutase alpha/beta/alpha" evidence="10">
    <location>
        <begin position="152"/>
        <end position="252"/>
    </location>
</feature>
<keyword evidence="5 7" id="KW-0460">Magnesium</keyword>
<dbReference type="Proteomes" id="UP001595979">
    <property type="component" value="Unassembled WGS sequence"/>
</dbReference>
<evidence type="ECO:0000313" key="13">
    <source>
        <dbReference type="Proteomes" id="UP001595979"/>
    </source>
</evidence>
<evidence type="ECO:0000256" key="5">
    <source>
        <dbReference type="ARBA" id="ARBA00022842"/>
    </source>
</evidence>
<dbReference type="InterPro" id="IPR005843">
    <property type="entry name" value="A-D-PHexomutase_C"/>
</dbReference>
<evidence type="ECO:0000259" key="8">
    <source>
        <dbReference type="Pfam" id="PF00408"/>
    </source>
</evidence>
<dbReference type="InterPro" id="IPR016066">
    <property type="entry name" value="A-D-PHexomutase_CS"/>
</dbReference>
<gene>
    <name evidence="12" type="ORF">ACFPQ6_02925</name>
</gene>
<evidence type="ECO:0000256" key="6">
    <source>
        <dbReference type="ARBA" id="ARBA00023235"/>
    </source>
</evidence>
<dbReference type="CDD" id="cd05800">
    <property type="entry name" value="PGM_like2"/>
    <property type="match status" value="1"/>
</dbReference>
<dbReference type="SUPFAM" id="SSF55957">
    <property type="entry name" value="Phosphoglucomutase, C-terminal domain"/>
    <property type="match status" value="1"/>
</dbReference>
<keyword evidence="13" id="KW-1185">Reference proteome</keyword>
<sequence>MPITFGTDGWRDIIAQDFTYENVRTVARAHAQALREVGGTLVVVGFDTRFQGAGFAGVVAETMAEQGLDVLLATEYLPTPALSYAVVHHRAAGGVMITASHNPPQYSGYKIKGAYGGSATPSTVAQIERALGEPVNYGGRRGEIRPLDIRQAYYEQLDGQLDLPTLRAYRGRVVHDAMGGAACGWLTGYARHAGLNLELTELHGRPDPLFGGVNPEPIPQNLGELMGLMAADPEIALGVVTDGDADRVGAVAAGGTFFNSHQIFALFIKHLYGRGLRGRVVKTVSGSRVIELLTQKLGLDLVETPVGFKYITDAFLEGQADEKKVVMIGGEESGGLSSRGHIPERDGLLNSLLLIEAIASSGRGVAQLFADIEAEVDFRHHYDRNDLHLSAAFDKAALLAAAQTYGEVAGHAVESVNTRDGVKLGLAGGASAMFRASGTEPVVRVYVEAQTPEQVRAILNEATRRVLAHDPASGH</sequence>
<reference evidence="13" key="1">
    <citation type="journal article" date="2019" name="Int. J. Syst. Evol. Microbiol.">
        <title>The Global Catalogue of Microorganisms (GCM) 10K type strain sequencing project: providing services to taxonomists for standard genome sequencing and annotation.</title>
        <authorList>
            <consortium name="The Broad Institute Genomics Platform"/>
            <consortium name="The Broad Institute Genome Sequencing Center for Infectious Disease"/>
            <person name="Wu L."/>
            <person name="Ma J."/>
        </authorList>
    </citation>
    <scope>NUCLEOTIDE SEQUENCE [LARGE SCALE GENOMIC DNA]</scope>
    <source>
        <strain evidence="13">CGMCC 1.15053</strain>
    </source>
</reference>
<feature type="domain" description="Alpha-D-phosphohexomutase alpha/beta/alpha" evidence="9">
    <location>
        <begin position="4"/>
        <end position="131"/>
    </location>
</feature>
<evidence type="ECO:0000256" key="4">
    <source>
        <dbReference type="ARBA" id="ARBA00022723"/>
    </source>
</evidence>
<dbReference type="PROSITE" id="PS00710">
    <property type="entry name" value="PGM_PMM"/>
    <property type="match status" value="1"/>
</dbReference>
<dbReference type="PRINTS" id="PR00509">
    <property type="entry name" value="PGMPMM"/>
</dbReference>
<comment type="cofactor">
    <cofactor evidence="1">
        <name>Mg(2+)</name>
        <dbReference type="ChEBI" id="CHEBI:18420"/>
    </cofactor>
</comment>